<dbReference type="GO" id="GO:0006313">
    <property type="term" value="P:DNA transposition"/>
    <property type="evidence" value="ECO:0007669"/>
    <property type="project" value="InterPro"/>
</dbReference>
<dbReference type="GO" id="GO:0004803">
    <property type="term" value="F:transposase activity"/>
    <property type="evidence" value="ECO:0007669"/>
    <property type="project" value="InterPro"/>
</dbReference>
<accession>A0A0U1Q241</accession>
<dbReference type="Pfam" id="PF01797">
    <property type="entry name" value="Y1_Tnp"/>
    <property type="match status" value="1"/>
</dbReference>
<dbReference type="SMART" id="SM01321">
    <property type="entry name" value="Y1_Tnp"/>
    <property type="match status" value="1"/>
</dbReference>
<keyword evidence="3" id="KW-1185">Reference proteome</keyword>
<evidence type="ECO:0000259" key="1">
    <source>
        <dbReference type="SMART" id="SM01321"/>
    </source>
</evidence>
<dbReference type="InterPro" id="IPR002686">
    <property type="entry name" value="Transposase_17"/>
</dbReference>
<protein>
    <submittedName>
        <fullName evidence="2">Transposase</fullName>
    </submittedName>
</protein>
<dbReference type="GO" id="GO:0043565">
    <property type="term" value="F:sequence-specific DNA binding"/>
    <property type="evidence" value="ECO:0007669"/>
    <property type="project" value="TreeGrafter"/>
</dbReference>
<dbReference type="Proteomes" id="UP000050580">
    <property type="component" value="Unassembled WGS sequence"/>
</dbReference>
<feature type="domain" description="Transposase IS200-like" evidence="1">
    <location>
        <begin position="9"/>
        <end position="132"/>
    </location>
</feature>
<dbReference type="STRING" id="1610491.AAV94_03350"/>
<dbReference type="SUPFAM" id="SSF143422">
    <property type="entry name" value="Transposase IS200-like"/>
    <property type="match status" value="1"/>
</dbReference>
<comment type="caution">
    <text evidence="2">The sequence shown here is derived from an EMBL/GenBank/DDBJ whole genome shotgun (WGS) entry which is preliminary data.</text>
</comment>
<name>A0A0U1Q241_9BURK</name>
<dbReference type="Gene3D" id="3.30.70.1290">
    <property type="entry name" value="Transposase IS200-like"/>
    <property type="match status" value="1"/>
</dbReference>
<evidence type="ECO:0000313" key="3">
    <source>
        <dbReference type="Proteomes" id="UP000050580"/>
    </source>
</evidence>
<evidence type="ECO:0000313" key="2">
    <source>
        <dbReference type="EMBL" id="KKW68812.1"/>
    </source>
</evidence>
<dbReference type="AlphaFoldDB" id="A0A0U1Q241"/>
<dbReference type="PANTHER" id="PTHR36966">
    <property type="entry name" value="REP-ASSOCIATED TYROSINE TRANSPOSASE"/>
    <property type="match status" value="1"/>
</dbReference>
<dbReference type="InterPro" id="IPR052715">
    <property type="entry name" value="RAYT_transposase"/>
</dbReference>
<gene>
    <name evidence="2" type="ORF">AAV94_03350</name>
</gene>
<dbReference type="OrthoDB" id="9794403at2"/>
<dbReference type="PANTHER" id="PTHR36966:SF1">
    <property type="entry name" value="REP-ASSOCIATED TYROSINE TRANSPOSASE"/>
    <property type="match status" value="1"/>
</dbReference>
<organism evidence="2 3">
    <name type="scientific">Lampropedia cohaerens</name>
    <dbReference type="NCBI Taxonomy" id="1610491"/>
    <lineage>
        <taxon>Bacteria</taxon>
        <taxon>Pseudomonadati</taxon>
        <taxon>Pseudomonadota</taxon>
        <taxon>Betaproteobacteria</taxon>
        <taxon>Burkholderiales</taxon>
        <taxon>Comamonadaceae</taxon>
        <taxon>Lampropedia</taxon>
    </lineage>
</organism>
<dbReference type="PATRIC" id="fig|1610491.3.peg.717"/>
<proteinExistence type="predicted"/>
<dbReference type="NCBIfam" id="NF047646">
    <property type="entry name" value="REP_Tyr_transpos"/>
    <property type="match status" value="1"/>
</dbReference>
<dbReference type="InterPro" id="IPR036515">
    <property type="entry name" value="Transposase_17_sf"/>
</dbReference>
<sequence length="175" mass="21114">MPRYIRARVPGGQFFFTVALLERRRRLLTDHIDILRDAFRQVRRDRPFSIDAIVILPDHLHCIWTLPEGDADFSTRWRLIKTRFARQLPTGERLSLRRQRKGERAIWQRRFWEHTIRSEAERAAIVDYIHFNPVKHGHVQRVRDWPHSSFHRYVRDGLLPEDWGISPDWRPGHAD</sequence>
<reference evidence="2 3" key="1">
    <citation type="submission" date="2015-05" db="EMBL/GenBank/DDBJ databases">
        <title>Draft genome sequence of Lampropedia sp. CT6, isolated from the microbial mat of a hot water spring, located at Manikaran, India.</title>
        <authorList>
            <person name="Tripathi C."/>
            <person name="Rani P."/>
            <person name="Mahato N.K."/>
            <person name="Lal R."/>
        </authorList>
    </citation>
    <scope>NUCLEOTIDE SEQUENCE [LARGE SCALE GENOMIC DNA]</scope>
    <source>
        <strain evidence="2 3">CT6</strain>
    </source>
</reference>
<dbReference type="EMBL" id="LBNQ01000013">
    <property type="protein sequence ID" value="KKW68812.1"/>
    <property type="molecule type" value="Genomic_DNA"/>
</dbReference>